<keyword evidence="7" id="KW-1185">Reference proteome</keyword>
<dbReference type="OrthoDB" id="6964321at2"/>
<dbReference type="InterPro" id="IPR052032">
    <property type="entry name" value="ATP-dep_AA_Ligase"/>
</dbReference>
<evidence type="ECO:0000256" key="3">
    <source>
        <dbReference type="ARBA" id="ARBA00022840"/>
    </source>
</evidence>
<keyword evidence="3 4" id="KW-0067">ATP-binding</keyword>
<name>A0A5J5G4E5_9GAMM</name>
<comment type="caution">
    <text evidence="6">The sequence shown here is derived from an EMBL/GenBank/DDBJ whole genome shotgun (WGS) entry which is preliminary data.</text>
</comment>
<dbReference type="PANTHER" id="PTHR43585:SF2">
    <property type="entry name" value="ATP-GRASP ENZYME FSQD"/>
    <property type="match status" value="1"/>
</dbReference>
<evidence type="ECO:0000256" key="1">
    <source>
        <dbReference type="ARBA" id="ARBA00022598"/>
    </source>
</evidence>
<proteinExistence type="predicted"/>
<reference evidence="6 7" key="1">
    <citation type="submission" date="2019-09" db="EMBL/GenBank/DDBJ databases">
        <authorList>
            <person name="Li Y."/>
        </authorList>
    </citation>
    <scope>NUCLEOTIDE SEQUENCE [LARGE SCALE GENOMIC DNA]</scope>
    <source>
        <strain evidence="6 7">L3-3HA</strain>
    </source>
</reference>
<dbReference type="PANTHER" id="PTHR43585">
    <property type="entry name" value="FUMIPYRROLE BIOSYNTHESIS PROTEIN C"/>
    <property type="match status" value="1"/>
</dbReference>
<evidence type="ECO:0000259" key="5">
    <source>
        <dbReference type="PROSITE" id="PS50975"/>
    </source>
</evidence>
<dbReference type="SUPFAM" id="SSF56059">
    <property type="entry name" value="Glutathione synthetase ATP-binding domain-like"/>
    <property type="match status" value="1"/>
</dbReference>
<dbReference type="GO" id="GO:0005524">
    <property type="term" value="F:ATP binding"/>
    <property type="evidence" value="ECO:0007669"/>
    <property type="project" value="UniProtKB-UniRule"/>
</dbReference>
<dbReference type="Proteomes" id="UP000335415">
    <property type="component" value="Unassembled WGS sequence"/>
</dbReference>
<evidence type="ECO:0000313" key="6">
    <source>
        <dbReference type="EMBL" id="KAA9001725.1"/>
    </source>
</evidence>
<dbReference type="GO" id="GO:0046872">
    <property type="term" value="F:metal ion binding"/>
    <property type="evidence" value="ECO:0007669"/>
    <property type="project" value="InterPro"/>
</dbReference>
<evidence type="ECO:0000256" key="4">
    <source>
        <dbReference type="PROSITE-ProRule" id="PRU00409"/>
    </source>
</evidence>
<feature type="domain" description="ATP-grasp" evidence="5">
    <location>
        <begin position="128"/>
        <end position="317"/>
    </location>
</feature>
<dbReference type="RefSeq" id="WP_150433966.1">
    <property type="nucleotide sequence ID" value="NZ_VYKJ01000002.1"/>
</dbReference>
<dbReference type="Gene3D" id="3.30.470.20">
    <property type="entry name" value="ATP-grasp fold, B domain"/>
    <property type="match status" value="1"/>
</dbReference>
<dbReference type="AlphaFoldDB" id="A0A5J5G4E5"/>
<dbReference type="GO" id="GO:0016874">
    <property type="term" value="F:ligase activity"/>
    <property type="evidence" value="ECO:0007669"/>
    <property type="project" value="UniProtKB-KW"/>
</dbReference>
<protein>
    <submittedName>
        <fullName evidence="6">Biotin carboxylase</fullName>
    </submittedName>
</protein>
<keyword evidence="1" id="KW-0436">Ligase</keyword>
<sequence length="442" mass="49243">MKPAPVRYFLIIDYNLAQAGDVKVMSDYARQQYHVKTVLIRPDPSDRDWGLCDIVFDLNPLSPDFVEEALDQLAAYRQGLAAGVVFSDNAVHSGAQLLRELGLPVDSDLLALNAFDKYAYRQREYAHRELFHTQRVLVPACRKISSLSGLQQFAAAIDSAFVLKPACEDNNRGVVVVNPGDDLAEAFREVAPYLSGGVMCEEKITFGREFSFDGVGIKSFITEKVSADGRYPVEIAQILPARLMAHEQITLTRAGLLANLIVGQRNGPFHNEIKLNDDGSYAAIVEANRRPAGMNIWLLASKVYGVNFFRVWVDAVFGVASSPILPLPVCQAATVMLGVKATVRIHPSHQSDLLPLLERARQQVLQQLGLERNELLLVKYHWVNLKPAVVHAVPHDGSDFAAWVCLTLQSEDIDMLTVVHQFRRVWLDIFHQHQPLAIDMAV</sequence>
<dbReference type="PROSITE" id="PS50975">
    <property type="entry name" value="ATP_GRASP"/>
    <property type="match status" value="1"/>
</dbReference>
<evidence type="ECO:0000256" key="2">
    <source>
        <dbReference type="ARBA" id="ARBA00022741"/>
    </source>
</evidence>
<dbReference type="EMBL" id="VYKJ01000002">
    <property type="protein sequence ID" value="KAA9001725.1"/>
    <property type="molecule type" value="Genomic_DNA"/>
</dbReference>
<gene>
    <name evidence="6" type="ORF">FJU30_05370</name>
</gene>
<keyword evidence="2 4" id="KW-0547">Nucleotide-binding</keyword>
<accession>A0A5J5G4E5</accession>
<dbReference type="InterPro" id="IPR011761">
    <property type="entry name" value="ATP-grasp"/>
</dbReference>
<organism evidence="6 7">
    <name type="scientific">Affinibrenneria salicis</name>
    <dbReference type="NCBI Taxonomy" id="2590031"/>
    <lineage>
        <taxon>Bacteria</taxon>
        <taxon>Pseudomonadati</taxon>
        <taxon>Pseudomonadota</taxon>
        <taxon>Gammaproteobacteria</taxon>
        <taxon>Enterobacterales</taxon>
        <taxon>Pectobacteriaceae</taxon>
        <taxon>Affinibrenneria</taxon>
    </lineage>
</organism>
<evidence type="ECO:0000313" key="7">
    <source>
        <dbReference type="Proteomes" id="UP000335415"/>
    </source>
</evidence>